<evidence type="ECO:0000313" key="1">
    <source>
        <dbReference type="EMBL" id="SKY26146.1"/>
    </source>
</evidence>
<dbReference type="Proteomes" id="UP000190366">
    <property type="component" value="Unassembled WGS sequence"/>
</dbReference>
<dbReference type="EMBL" id="FVQL01000001">
    <property type="protein sequence ID" value="SKY26146.1"/>
    <property type="molecule type" value="Genomic_DNA"/>
</dbReference>
<protein>
    <submittedName>
        <fullName evidence="1">Uncharacterized protein</fullName>
    </submittedName>
</protein>
<proteinExistence type="predicted"/>
<sequence>MDGSASDVVVVSPEHADSGISMAAASAVWRNEDKYRNEEKCMEPLP</sequence>
<accession>A0A1T6UQ36</accession>
<comment type="caution">
    <text evidence="1">The sequence shown here is derived from an EMBL/GenBank/DDBJ whole genome shotgun (WGS) entry which is preliminary data.</text>
</comment>
<evidence type="ECO:0000313" key="2">
    <source>
        <dbReference type="Proteomes" id="UP000190366"/>
    </source>
</evidence>
<organism evidence="1 2">
    <name type="scientific">Mycobacteroides abscessus subsp. massiliense</name>
    <dbReference type="NCBI Taxonomy" id="1962118"/>
    <lineage>
        <taxon>Bacteria</taxon>
        <taxon>Bacillati</taxon>
        <taxon>Actinomycetota</taxon>
        <taxon>Actinomycetes</taxon>
        <taxon>Mycobacteriales</taxon>
        <taxon>Mycobacteriaceae</taxon>
        <taxon>Mycobacteroides</taxon>
        <taxon>Mycobacteroides abscessus</taxon>
    </lineage>
</organism>
<gene>
    <name evidence="1" type="ORF">SAMEA2275630_00469</name>
</gene>
<dbReference type="AlphaFoldDB" id="A0A1T6UQ36"/>
<reference evidence="1 2" key="1">
    <citation type="submission" date="2016-11" db="EMBL/GenBank/DDBJ databases">
        <authorList>
            <consortium name="Pathogen Informatics"/>
        </authorList>
    </citation>
    <scope>NUCLEOTIDE SEQUENCE [LARGE SCALE GENOMIC DNA]</scope>
    <source>
        <strain evidence="1 2">1168</strain>
    </source>
</reference>
<name>A0A1T6UQ36_9MYCO</name>